<evidence type="ECO:0000256" key="2">
    <source>
        <dbReference type="ARBA" id="ARBA00007663"/>
    </source>
</evidence>
<evidence type="ECO:0000256" key="8">
    <source>
        <dbReference type="ARBA" id="ARBA00022741"/>
    </source>
</evidence>
<dbReference type="GO" id="GO:0005524">
    <property type="term" value="F:ATP binding"/>
    <property type="evidence" value="ECO:0007669"/>
    <property type="project" value="UniProtKB-KW"/>
</dbReference>
<dbReference type="InterPro" id="IPR017945">
    <property type="entry name" value="DHBP_synth_RibB-like_a/b_dom"/>
</dbReference>
<dbReference type="SUPFAM" id="SSF55821">
    <property type="entry name" value="YrdC/RibB"/>
    <property type="match status" value="1"/>
</dbReference>
<evidence type="ECO:0000256" key="4">
    <source>
        <dbReference type="ARBA" id="ARBA00022490"/>
    </source>
</evidence>
<dbReference type="PANTHER" id="PTHR17490:SF16">
    <property type="entry name" value="THREONYLCARBAMOYL-AMP SYNTHASE"/>
    <property type="match status" value="1"/>
</dbReference>
<evidence type="ECO:0000259" key="12">
    <source>
        <dbReference type="PROSITE" id="PS51163"/>
    </source>
</evidence>
<reference evidence="13 14" key="1">
    <citation type="submission" date="2020-10" db="EMBL/GenBank/DDBJ databases">
        <title>Complete genome sequence of Paludibaculum fermentans P105T, a facultatively anaerobic acidobacterium capable of dissimilatory Fe(III) reduction.</title>
        <authorList>
            <person name="Dedysh S.N."/>
            <person name="Beletsky A.V."/>
            <person name="Kulichevskaya I.S."/>
            <person name="Mardanov A.V."/>
            <person name="Ravin N.V."/>
        </authorList>
    </citation>
    <scope>NUCLEOTIDE SEQUENCE [LARGE SCALE GENOMIC DNA]</scope>
    <source>
        <strain evidence="13 14">P105</strain>
    </source>
</reference>
<evidence type="ECO:0000256" key="7">
    <source>
        <dbReference type="ARBA" id="ARBA00022695"/>
    </source>
</evidence>
<dbReference type="Pfam" id="PF01300">
    <property type="entry name" value="Sua5_yciO_yrdC"/>
    <property type="match status" value="1"/>
</dbReference>
<gene>
    <name evidence="13" type="ORF">IRI77_06250</name>
</gene>
<evidence type="ECO:0000256" key="3">
    <source>
        <dbReference type="ARBA" id="ARBA00012584"/>
    </source>
</evidence>
<evidence type="ECO:0000256" key="11">
    <source>
        <dbReference type="ARBA" id="ARBA00048366"/>
    </source>
</evidence>
<dbReference type="GO" id="GO:0008033">
    <property type="term" value="P:tRNA processing"/>
    <property type="evidence" value="ECO:0007669"/>
    <property type="project" value="UniProtKB-KW"/>
</dbReference>
<dbReference type="GO" id="GO:0006450">
    <property type="term" value="P:regulation of translational fidelity"/>
    <property type="evidence" value="ECO:0007669"/>
    <property type="project" value="TreeGrafter"/>
</dbReference>
<dbReference type="EMBL" id="CP063849">
    <property type="protein sequence ID" value="QOY89551.1"/>
    <property type="molecule type" value="Genomic_DNA"/>
</dbReference>
<evidence type="ECO:0000256" key="6">
    <source>
        <dbReference type="ARBA" id="ARBA00022694"/>
    </source>
</evidence>
<accession>A0A7S7NTJ7</accession>
<dbReference type="GO" id="GO:0005737">
    <property type="term" value="C:cytoplasm"/>
    <property type="evidence" value="ECO:0007669"/>
    <property type="project" value="UniProtKB-SubCell"/>
</dbReference>
<dbReference type="InterPro" id="IPR050156">
    <property type="entry name" value="TC-AMP_synthase_SUA5"/>
</dbReference>
<comment type="subcellular location">
    <subcellularLocation>
        <location evidence="1">Cytoplasm</location>
    </subcellularLocation>
</comment>
<dbReference type="GO" id="GO:0061710">
    <property type="term" value="F:L-threonylcarbamoyladenylate synthase"/>
    <property type="evidence" value="ECO:0007669"/>
    <property type="project" value="UniProtKB-EC"/>
</dbReference>
<keyword evidence="8" id="KW-0547">Nucleotide-binding</keyword>
<keyword evidence="14" id="KW-1185">Reference proteome</keyword>
<evidence type="ECO:0000256" key="9">
    <source>
        <dbReference type="ARBA" id="ARBA00022840"/>
    </source>
</evidence>
<evidence type="ECO:0000256" key="1">
    <source>
        <dbReference type="ARBA" id="ARBA00004496"/>
    </source>
</evidence>
<dbReference type="AlphaFoldDB" id="A0A7S7NTJ7"/>
<keyword evidence="4" id="KW-0963">Cytoplasm</keyword>
<proteinExistence type="inferred from homology"/>
<comment type="catalytic activity">
    <reaction evidence="11">
        <text>L-threonine + hydrogencarbonate + ATP = L-threonylcarbamoyladenylate + diphosphate + H2O</text>
        <dbReference type="Rhea" id="RHEA:36407"/>
        <dbReference type="ChEBI" id="CHEBI:15377"/>
        <dbReference type="ChEBI" id="CHEBI:17544"/>
        <dbReference type="ChEBI" id="CHEBI:30616"/>
        <dbReference type="ChEBI" id="CHEBI:33019"/>
        <dbReference type="ChEBI" id="CHEBI:57926"/>
        <dbReference type="ChEBI" id="CHEBI:73682"/>
        <dbReference type="EC" id="2.7.7.87"/>
    </reaction>
</comment>
<dbReference type="NCBIfam" id="TIGR00057">
    <property type="entry name" value="L-threonylcarbamoyladenylate synthase"/>
    <property type="match status" value="1"/>
</dbReference>
<dbReference type="RefSeq" id="WP_194451213.1">
    <property type="nucleotide sequence ID" value="NZ_CP063849.1"/>
</dbReference>
<sequence length="212" mass="22861">MATDLIEINSEQPSVEAIERAAVALRRGEIVAIPTDALYTLVADPFNLHAVGRVFAAKGREPQRSLPLLVSDFLMAEDLVTELPARFYLLARRFWPGPLTIIVQASAKVPLKVTGNTGRLALRQSRSRVAQALIDWMGQPLISTSANVSGQPTCQTGIEVFGTMDGRVDLVLDGGGCIGTGSTTVDITEPYWRLIKSGSIQEKEIAECLKGA</sequence>
<dbReference type="Gene3D" id="3.90.870.10">
    <property type="entry name" value="DHBP synthase"/>
    <property type="match status" value="1"/>
</dbReference>
<evidence type="ECO:0000256" key="5">
    <source>
        <dbReference type="ARBA" id="ARBA00022679"/>
    </source>
</evidence>
<name>A0A7S7NTJ7_PALFE</name>
<keyword evidence="7" id="KW-0548">Nucleotidyltransferase</keyword>
<evidence type="ECO:0000313" key="14">
    <source>
        <dbReference type="Proteomes" id="UP000593892"/>
    </source>
</evidence>
<dbReference type="Proteomes" id="UP000593892">
    <property type="component" value="Chromosome"/>
</dbReference>
<keyword evidence="9" id="KW-0067">ATP-binding</keyword>
<feature type="domain" description="YrdC-like" evidence="12">
    <location>
        <begin position="15"/>
        <end position="200"/>
    </location>
</feature>
<keyword evidence="6" id="KW-0819">tRNA processing</keyword>
<protein>
    <recommendedName>
        <fullName evidence="10">L-threonylcarbamoyladenylate synthase</fullName>
        <ecNumber evidence="3">2.7.7.87</ecNumber>
    </recommendedName>
    <alternativeName>
        <fullName evidence="10">L-threonylcarbamoyladenylate synthase</fullName>
    </alternativeName>
</protein>
<dbReference type="EC" id="2.7.7.87" evidence="3"/>
<comment type="similarity">
    <text evidence="2">Belongs to the SUA5 family.</text>
</comment>
<organism evidence="13 14">
    <name type="scientific">Paludibaculum fermentans</name>
    <dbReference type="NCBI Taxonomy" id="1473598"/>
    <lineage>
        <taxon>Bacteria</taxon>
        <taxon>Pseudomonadati</taxon>
        <taxon>Acidobacteriota</taxon>
        <taxon>Terriglobia</taxon>
        <taxon>Bryobacterales</taxon>
        <taxon>Bryobacteraceae</taxon>
        <taxon>Paludibaculum</taxon>
    </lineage>
</organism>
<dbReference type="InterPro" id="IPR006070">
    <property type="entry name" value="Sua5-like_dom"/>
</dbReference>
<evidence type="ECO:0000256" key="10">
    <source>
        <dbReference type="ARBA" id="ARBA00029774"/>
    </source>
</evidence>
<dbReference type="PROSITE" id="PS51163">
    <property type="entry name" value="YRDC"/>
    <property type="match status" value="1"/>
</dbReference>
<keyword evidence="5" id="KW-0808">Transferase</keyword>
<dbReference type="GO" id="GO:0000049">
    <property type="term" value="F:tRNA binding"/>
    <property type="evidence" value="ECO:0007669"/>
    <property type="project" value="TreeGrafter"/>
</dbReference>
<dbReference type="KEGG" id="pfer:IRI77_06250"/>
<dbReference type="PANTHER" id="PTHR17490">
    <property type="entry name" value="SUA5"/>
    <property type="match status" value="1"/>
</dbReference>
<evidence type="ECO:0000313" key="13">
    <source>
        <dbReference type="EMBL" id="QOY89551.1"/>
    </source>
</evidence>
<dbReference type="GO" id="GO:0003725">
    <property type="term" value="F:double-stranded RNA binding"/>
    <property type="evidence" value="ECO:0007669"/>
    <property type="project" value="InterPro"/>
</dbReference>